<dbReference type="Proteomes" id="UP001061282">
    <property type="component" value="Unassembled WGS sequence"/>
</dbReference>
<protein>
    <submittedName>
        <fullName evidence="1">Uncharacterized protein</fullName>
    </submittedName>
</protein>
<dbReference type="AlphaFoldDB" id="A0A9J6QCB0"/>
<evidence type="ECO:0000313" key="2">
    <source>
        <dbReference type="Proteomes" id="UP001061282"/>
    </source>
</evidence>
<name>A0A9J6QCB0_9ENTR</name>
<dbReference type="EMBL" id="JAMGZJ010000070">
    <property type="protein sequence ID" value="MCU6668332.1"/>
    <property type="molecule type" value="Genomic_DNA"/>
</dbReference>
<keyword evidence="2" id="KW-1185">Reference proteome</keyword>
<comment type="caution">
    <text evidence="1">The sequence shown here is derived from an EMBL/GenBank/DDBJ whole genome shotgun (WGS) entry which is preliminary data.</text>
</comment>
<evidence type="ECO:0000313" key="1">
    <source>
        <dbReference type="EMBL" id="MCU6668332.1"/>
    </source>
</evidence>
<gene>
    <name evidence="1" type="ORF">M8013_06125</name>
</gene>
<organism evidence="1 2">
    <name type="scientific">Silvania confinis</name>
    <dbReference type="NCBI Taxonomy" id="2926470"/>
    <lineage>
        <taxon>Bacteria</taxon>
        <taxon>Pseudomonadati</taxon>
        <taxon>Pseudomonadota</taxon>
        <taxon>Gammaproteobacteria</taxon>
        <taxon>Enterobacterales</taxon>
        <taxon>Enterobacteriaceae</taxon>
        <taxon>Silvania</taxon>
    </lineage>
</organism>
<reference evidence="1" key="1">
    <citation type="submission" date="2022-05" db="EMBL/GenBank/DDBJ databases">
        <title>Description of a novel species of Leclercia; Leclercia tamurae and the Proposal for a Novel Genus Silvania gen. nov. Containing Two Novel Species Silvania hatchlandensis sp. nov. and Silvania confinis sp. nov. Isolated from the Rhizosphere of Oak.</title>
        <authorList>
            <person name="Maddock D.W."/>
            <person name="Brady C.L."/>
            <person name="Denman S."/>
            <person name="Arnold D."/>
        </authorList>
    </citation>
    <scope>NUCLEOTIDE SEQUENCE</scope>
    <source>
        <strain evidence="1">H4N4</strain>
    </source>
</reference>
<proteinExistence type="predicted"/>
<accession>A0A9J6QCB0</accession>
<dbReference type="RefSeq" id="WP_271266918.1">
    <property type="nucleotide sequence ID" value="NZ_JAMGZJ010000070.1"/>
</dbReference>
<sequence>MYYSDSLIRKMEAEKLLSVKLEEALSGVKDDVIKQAKIIGDGATRLSYYTSCFTDNYQDVCSRLQHEDIRFIKAIIRLVKDRNIIFQMVSIYVDCLLQNKSIDRIQHIQTLLLRLGITLSTSMLTSQALVYSITEAICTGAHTHAWIKSKIGTLSTYSVFLLKAYGLVEEASKSANLLKSSHPYYYNALYHNELEMMFFIIEPIILKSLIFNAASTSDNDIAHAISRMIKG</sequence>